<evidence type="ECO:0000256" key="1">
    <source>
        <dbReference type="SAM" id="SignalP"/>
    </source>
</evidence>
<dbReference type="AlphaFoldDB" id="A0A4Q4ZIT0"/>
<evidence type="ECO:0000313" key="3">
    <source>
        <dbReference type="Proteomes" id="UP000295198"/>
    </source>
</evidence>
<keyword evidence="1" id="KW-0732">Signal</keyword>
<reference evidence="2 3" key="1">
    <citation type="submission" date="2019-01" db="EMBL/GenBank/DDBJ databases">
        <title>Nocardioides guangzhouensis sp. nov., an actinobacterium isolated from soil.</title>
        <authorList>
            <person name="Fu Y."/>
            <person name="Cai Y."/>
            <person name="Lin Z."/>
            <person name="Chen P."/>
        </authorList>
    </citation>
    <scope>NUCLEOTIDE SEQUENCE [LARGE SCALE GENOMIC DNA]</scope>
    <source>
        <strain evidence="2 3">130</strain>
    </source>
</reference>
<dbReference type="RefSeq" id="WP_134715450.1">
    <property type="nucleotide sequence ID" value="NZ_SDKM01000007.1"/>
</dbReference>
<dbReference type="OrthoDB" id="3782238at2"/>
<evidence type="ECO:0000313" key="2">
    <source>
        <dbReference type="EMBL" id="RYP87274.1"/>
    </source>
</evidence>
<feature type="signal peptide" evidence="1">
    <location>
        <begin position="1"/>
        <end position="26"/>
    </location>
</feature>
<sequence length="322" mass="32263">MPRPAHRRLLSVLAAVVVAVVPLAVAASNPARADAVKGSLAIISVSDAGTGLTGLTGAAVQGRSTSVVVEARDETGAPMAVTRATTVRLTASGPGTLGGTTTGTIAKNASRVTITGATYSTFANGVVLTASVTGGVSLDQGSATINVASTAVKATAREGTPLNVTDPGCAAPTAANPVCGFLRLPNGGTGTVLMYVESCVGVFKLGEVACFTGSSQQPAGLVTAVASLKDADGNKLYSKTDPATFVVACDKTLCSNGGVPKFPVVADLTNSGDLMPVFDCPAKGLLGDDQQACLDTVQSKRDNAGDLYSVILFDHDIRASHP</sequence>
<protein>
    <recommendedName>
        <fullName evidence="4">Big-1 domain-containing protein</fullName>
    </recommendedName>
</protein>
<proteinExistence type="predicted"/>
<dbReference type="EMBL" id="SDKM01000007">
    <property type="protein sequence ID" value="RYP87274.1"/>
    <property type="molecule type" value="Genomic_DNA"/>
</dbReference>
<name>A0A4Q4ZIT0_9ACTN</name>
<gene>
    <name evidence="2" type="ORF">EKO23_06660</name>
</gene>
<accession>A0A4Q4ZIT0</accession>
<dbReference type="Proteomes" id="UP000295198">
    <property type="component" value="Unassembled WGS sequence"/>
</dbReference>
<comment type="caution">
    <text evidence="2">The sequence shown here is derived from an EMBL/GenBank/DDBJ whole genome shotgun (WGS) entry which is preliminary data.</text>
</comment>
<organism evidence="2 3">
    <name type="scientific">Nocardioides guangzhouensis</name>
    <dbReference type="NCBI Taxonomy" id="2497878"/>
    <lineage>
        <taxon>Bacteria</taxon>
        <taxon>Bacillati</taxon>
        <taxon>Actinomycetota</taxon>
        <taxon>Actinomycetes</taxon>
        <taxon>Propionibacteriales</taxon>
        <taxon>Nocardioidaceae</taxon>
        <taxon>Nocardioides</taxon>
    </lineage>
</organism>
<evidence type="ECO:0008006" key="4">
    <source>
        <dbReference type="Google" id="ProtNLM"/>
    </source>
</evidence>
<feature type="chain" id="PRO_5039191688" description="Big-1 domain-containing protein" evidence="1">
    <location>
        <begin position="27"/>
        <end position="322"/>
    </location>
</feature>
<keyword evidence="3" id="KW-1185">Reference proteome</keyword>